<keyword evidence="3" id="KW-0963">Cytoplasm</keyword>
<dbReference type="GO" id="GO:0031616">
    <property type="term" value="C:spindle pole centrosome"/>
    <property type="evidence" value="ECO:0007669"/>
    <property type="project" value="TreeGrafter"/>
</dbReference>
<dbReference type="Ensembl" id="ENSONIT00000014231.2">
    <property type="protein sequence ID" value="ENSONIP00000014221.2"/>
    <property type="gene ID" value="ENSONIG00000011299.2"/>
</dbReference>
<dbReference type="GO" id="GO:0005737">
    <property type="term" value="C:cytoplasm"/>
    <property type="evidence" value="ECO:0007669"/>
    <property type="project" value="UniProtKB-SubCell"/>
</dbReference>
<organism evidence="15 16">
    <name type="scientific">Oreochromis niloticus</name>
    <name type="common">Nile tilapia</name>
    <name type="synonym">Tilapia nilotica</name>
    <dbReference type="NCBI Taxonomy" id="8128"/>
    <lineage>
        <taxon>Eukaryota</taxon>
        <taxon>Metazoa</taxon>
        <taxon>Chordata</taxon>
        <taxon>Craniata</taxon>
        <taxon>Vertebrata</taxon>
        <taxon>Euteleostomi</taxon>
        <taxon>Actinopterygii</taxon>
        <taxon>Neopterygii</taxon>
        <taxon>Teleostei</taxon>
        <taxon>Neoteleostei</taxon>
        <taxon>Acanthomorphata</taxon>
        <taxon>Ovalentaria</taxon>
        <taxon>Cichlomorphae</taxon>
        <taxon>Cichliformes</taxon>
        <taxon>Cichlidae</taxon>
        <taxon>African cichlids</taxon>
        <taxon>Pseudocrenilabrinae</taxon>
        <taxon>Oreochromini</taxon>
        <taxon>Oreochromis</taxon>
    </lineage>
</organism>
<evidence type="ECO:0000256" key="10">
    <source>
        <dbReference type="ARBA" id="ARBA00093228"/>
    </source>
</evidence>
<keyword evidence="5" id="KW-0808">Transferase</keyword>
<evidence type="ECO:0000256" key="1">
    <source>
        <dbReference type="ARBA" id="ARBA00004496"/>
    </source>
</evidence>
<dbReference type="PANTHER" id="PTHR12150:SF13">
    <property type="entry name" value="METHYLTRANSFERASE C9ORF114-RELATED"/>
    <property type="match status" value="1"/>
</dbReference>
<keyword evidence="13" id="KW-0175">Coiled coil</keyword>
<evidence type="ECO:0000256" key="14">
    <source>
        <dbReference type="SAM" id="MobiDB-lite"/>
    </source>
</evidence>
<evidence type="ECO:0000256" key="4">
    <source>
        <dbReference type="ARBA" id="ARBA00022603"/>
    </source>
</evidence>
<protein>
    <recommendedName>
        <fullName evidence="12">28S rRNA (uridine-N(3))-methyltransferase</fullName>
    </recommendedName>
    <alternativeName>
        <fullName evidence="7">Centromere protein 32</fullName>
    </alternativeName>
    <alternativeName>
        <fullName evidence="9">Kinetochore-associated protein</fullName>
    </alternativeName>
    <alternativeName>
        <fullName evidence="8">SPOUT domain-containing methyltransferase 1</fullName>
    </alternativeName>
</protein>
<dbReference type="AlphaFoldDB" id="I3JZC6"/>
<dbReference type="InterPro" id="IPR029026">
    <property type="entry name" value="tRNA_m1G_MTases_N"/>
</dbReference>
<dbReference type="GO" id="GO:0072686">
    <property type="term" value="C:mitotic spindle"/>
    <property type="evidence" value="ECO:0007669"/>
    <property type="project" value="TreeGrafter"/>
</dbReference>
<dbReference type="SUPFAM" id="SSF75217">
    <property type="entry name" value="alpha/beta knot"/>
    <property type="match status" value="1"/>
</dbReference>
<dbReference type="GO" id="GO:0008168">
    <property type="term" value="F:methyltransferase activity"/>
    <property type="evidence" value="ECO:0007669"/>
    <property type="project" value="UniProtKB-KW"/>
</dbReference>
<keyword evidence="4" id="KW-0489">Methyltransferase</keyword>
<dbReference type="GeneTree" id="ENSGT00390000016537"/>
<keyword evidence="16" id="KW-1185">Reference proteome</keyword>
<evidence type="ECO:0000256" key="6">
    <source>
        <dbReference type="ARBA" id="ARBA00062137"/>
    </source>
</evidence>
<dbReference type="eggNOG" id="KOG3925">
    <property type="taxonomic scope" value="Eukaryota"/>
</dbReference>
<dbReference type="Gene3D" id="3.40.1280.10">
    <property type="match status" value="1"/>
</dbReference>
<dbReference type="Proteomes" id="UP000005207">
    <property type="component" value="Linkage group LG7"/>
</dbReference>
<evidence type="ECO:0000256" key="8">
    <source>
        <dbReference type="ARBA" id="ARBA00078957"/>
    </source>
</evidence>
<dbReference type="PANTHER" id="PTHR12150">
    <property type="entry name" value="CLASS IV SAM-BINDING METHYLTRANSFERASE-RELATED"/>
    <property type="match status" value="1"/>
</dbReference>
<dbReference type="Gene3D" id="2.40.50.140">
    <property type="entry name" value="Nucleic acid-binding proteins"/>
    <property type="match status" value="1"/>
</dbReference>
<dbReference type="CDD" id="cd18086">
    <property type="entry name" value="HsC9orf114-like"/>
    <property type="match status" value="1"/>
</dbReference>
<evidence type="ECO:0000256" key="2">
    <source>
        <dbReference type="ARBA" id="ARBA00009841"/>
    </source>
</evidence>
<reference evidence="16" key="1">
    <citation type="submission" date="2012-01" db="EMBL/GenBank/DDBJ databases">
        <title>The Genome Sequence of Oreochromis niloticus (Nile Tilapia).</title>
        <authorList>
            <consortium name="Broad Institute Genome Assembly Team"/>
            <consortium name="Broad Institute Sequencing Platform"/>
            <person name="Di Palma F."/>
            <person name="Johnson J."/>
            <person name="Lander E.S."/>
            <person name="Lindblad-Toh K."/>
        </authorList>
    </citation>
    <scope>NUCLEOTIDE SEQUENCE [LARGE SCALE GENOMIC DNA]</scope>
</reference>
<dbReference type="InterPro" id="IPR012340">
    <property type="entry name" value="NA-bd_OB-fold"/>
</dbReference>
<evidence type="ECO:0000313" key="16">
    <source>
        <dbReference type="Proteomes" id="UP000005207"/>
    </source>
</evidence>
<comment type="similarity">
    <text evidence="2">Belongs to the class IV-like SAM-binding methyltransferase superfamily.</text>
</comment>
<dbReference type="InterPro" id="IPR003750">
    <property type="entry name" value="Put_MeTrfase-C9orf114-like"/>
</dbReference>
<dbReference type="OMA" id="FFPIHKD"/>
<comment type="subcellular location">
    <subcellularLocation>
        <location evidence="1">Cytoplasm</location>
    </subcellularLocation>
</comment>
<dbReference type="GO" id="GO:0000776">
    <property type="term" value="C:kinetochore"/>
    <property type="evidence" value="ECO:0007669"/>
    <property type="project" value="TreeGrafter"/>
</dbReference>
<comment type="function">
    <text evidence="11">S-adenosyl-L-methionine-dependent methyltransferase that specifically methylates the N3 position of a uridine in 28S rRNA. Required for association of the centrosomes with the poles of the bipolar mitotic spindle during metaphase. Also involved in chromosome alignment. May promote centrosome maturation probably by recruiting A-kinase anchor protein AKAP9 to centrosomes in early mitosis. Binds specifically to miRNA MIR145 hairpin, regulates MIR145 expression at a postranscriptional level.</text>
</comment>
<gene>
    <name evidence="15" type="primary">SPOUT1</name>
    <name evidence="15" type="synonym">spout1</name>
</gene>
<evidence type="ECO:0000256" key="7">
    <source>
        <dbReference type="ARBA" id="ARBA00075627"/>
    </source>
</evidence>
<dbReference type="FunCoup" id="I3JZC6">
    <property type="interactions" value="1339"/>
</dbReference>
<dbReference type="FunFam" id="2.40.50.140:FF:000170">
    <property type="entry name" value="SPOUT domain containing methyltransferase 1"/>
    <property type="match status" value="1"/>
</dbReference>
<dbReference type="SUPFAM" id="SSF50249">
    <property type="entry name" value="Nucleic acid-binding proteins"/>
    <property type="match status" value="1"/>
</dbReference>
<dbReference type="GO" id="GO:0051661">
    <property type="term" value="P:maintenance of centrosome location"/>
    <property type="evidence" value="ECO:0007669"/>
    <property type="project" value="TreeGrafter"/>
</dbReference>
<accession>I3JZC6</accession>
<dbReference type="Pfam" id="PF02598">
    <property type="entry name" value="Methyltrn_RNA_3"/>
    <property type="match status" value="1"/>
</dbReference>
<evidence type="ECO:0000313" key="15">
    <source>
        <dbReference type="Ensembl" id="ENSONIP00000014221.2"/>
    </source>
</evidence>
<dbReference type="GO" id="GO:0035196">
    <property type="term" value="P:miRNA processing"/>
    <property type="evidence" value="ECO:0007669"/>
    <property type="project" value="TreeGrafter"/>
</dbReference>
<feature type="region of interest" description="Disordered" evidence="14">
    <location>
        <begin position="1"/>
        <end position="23"/>
    </location>
</feature>
<proteinExistence type="inferred from homology"/>
<feature type="coiled-coil region" evidence="13">
    <location>
        <begin position="30"/>
        <end position="68"/>
    </location>
</feature>
<dbReference type="InParanoid" id="I3JZC6"/>
<reference evidence="15" key="2">
    <citation type="submission" date="2025-08" db="UniProtKB">
        <authorList>
            <consortium name="Ensembl"/>
        </authorList>
    </citation>
    <scope>IDENTIFICATION</scope>
</reference>
<evidence type="ECO:0000256" key="11">
    <source>
        <dbReference type="ARBA" id="ARBA00093377"/>
    </source>
</evidence>
<reference evidence="15" key="3">
    <citation type="submission" date="2025-09" db="UniProtKB">
        <authorList>
            <consortium name="Ensembl"/>
        </authorList>
    </citation>
    <scope>IDENTIFICATION</scope>
</reference>
<name>I3JZC6_ORENI</name>
<comment type="catalytic activity">
    <reaction evidence="10">
        <text>uridine in 28S rRNA + S-adenosyl-L-methionine = N(3)-methyluridine in 28S rRNA + S-adenosyl-L-homocysteine + H(+)</text>
        <dbReference type="Rhea" id="RHEA:83635"/>
        <dbReference type="Rhea" id="RHEA-COMP:20178"/>
        <dbReference type="Rhea" id="RHEA-COMP:20181"/>
        <dbReference type="ChEBI" id="CHEBI:15378"/>
        <dbReference type="ChEBI" id="CHEBI:57856"/>
        <dbReference type="ChEBI" id="CHEBI:59789"/>
        <dbReference type="ChEBI" id="CHEBI:65315"/>
        <dbReference type="ChEBI" id="CHEBI:74502"/>
    </reaction>
    <physiologicalReaction direction="left-to-right" evidence="10">
        <dbReference type="Rhea" id="RHEA:83636"/>
    </physiologicalReaction>
</comment>
<evidence type="ECO:0000256" key="5">
    <source>
        <dbReference type="ARBA" id="ARBA00022679"/>
    </source>
</evidence>
<dbReference type="InterPro" id="IPR029028">
    <property type="entry name" value="Alpha/beta_knot_MTases"/>
</dbReference>
<evidence type="ECO:0000256" key="9">
    <source>
        <dbReference type="ARBA" id="ARBA00079311"/>
    </source>
</evidence>
<sequence length="390" mass="43189">MSSGVAVKRPNLGSSQPVEKVDWKKRKAEIKEAKKQRKEAKLIKQLEKQKQQEAAEKAEAELSQNKKGRAYTVSLALPGSILDNAQSPELRTYLAGQIARACVVFSVDEIVVFDERGEDVKSVEGEFSGVGKRGHGCIQLARILQYLECPQYLRKAFFPKHQDLQYAGIFFFFFLSLVGLLNPLDSPHHMRIDEESDYREGVVVDRPTKQNKGSFVDCGMRKEIQIDKQLQPGLRVTVRLSKTQNPEGKVYKGVVVAPHVPRTEGGYYWGYSVRLASCLSAVFTESPFKEGYDLTIGTSERGSNADQALLTPFKHLLVVFGGLQGLEASLDADQKLDVTDPSVLFDLYLNTCPGQGSRTIRTEEAILISMAVLRPKITAAVSSSSASLES</sequence>
<comment type="subunit">
    <text evidence="6">Interacts with INCA1.</text>
</comment>
<dbReference type="GO" id="GO:0032259">
    <property type="term" value="P:methylation"/>
    <property type="evidence" value="ECO:0007669"/>
    <property type="project" value="UniProtKB-KW"/>
</dbReference>
<evidence type="ECO:0000256" key="13">
    <source>
        <dbReference type="SAM" id="Coils"/>
    </source>
</evidence>
<dbReference type="GO" id="GO:0035198">
    <property type="term" value="F:miRNA binding"/>
    <property type="evidence" value="ECO:0007669"/>
    <property type="project" value="TreeGrafter"/>
</dbReference>
<evidence type="ECO:0000256" key="3">
    <source>
        <dbReference type="ARBA" id="ARBA00022490"/>
    </source>
</evidence>
<evidence type="ECO:0000256" key="12">
    <source>
        <dbReference type="ARBA" id="ARBA00093639"/>
    </source>
</evidence>